<dbReference type="FunFam" id="2.40.10.10:FF:000068">
    <property type="entry name" value="transmembrane protease serine 2"/>
    <property type="match status" value="1"/>
</dbReference>
<evidence type="ECO:0000313" key="6">
    <source>
        <dbReference type="Proteomes" id="UP000887116"/>
    </source>
</evidence>
<dbReference type="Proteomes" id="UP000887116">
    <property type="component" value="Unassembled WGS sequence"/>
</dbReference>
<dbReference type="InterPro" id="IPR009003">
    <property type="entry name" value="Peptidase_S1_PA"/>
</dbReference>
<evidence type="ECO:0000256" key="3">
    <source>
        <dbReference type="SAM" id="SignalP"/>
    </source>
</evidence>
<dbReference type="Gene3D" id="2.40.10.10">
    <property type="entry name" value="Trypsin-like serine proteases"/>
    <property type="match status" value="2"/>
</dbReference>
<dbReference type="FunFam" id="2.40.10.10:FF:000002">
    <property type="entry name" value="Transmembrane protease serine"/>
    <property type="match status" value="1"/>
</dbReference>
<feature type="chain" id="PRO_5036505727" evidence="3">
    <location>
        <begin position="25"/>
        <end position="591"/>
    </location>
</feature>
<proteinExistence type="inferred from homology"/>
<keyword evidence="3" id="KW-0732">Signal</keyword>
<comment type="similarity">
    <text evidence="2">Belongs to the peptidase S1 family. CLIP subfamily.</text>
</comment>
<feature type="domain" description="Peptidase S1" evidence="4">
    <location>
        <begin position="80"/>
        <end position="324"/>
    </location>
</feature>
<feature type="signal peptide" evidence="3">
    <location>
        <begin position="1"/>
        <end position="24"/>
    </location>
</feature>
<sequence>MPRCFLISWALSLILILHISYSHANYKVNDLERCTTRKAAKLIEAGQLTGNRFTPHYDSCDCGREQIDVLPKRTSFNYRIVSSSFVQPLHRYPWMVQVRVGGEQWGAGAIITPSYVITAAHVAKNVLVADAYSADNEVSLKSATVAIASQSKNTQFVTFRIHEVKIHPKFEVIAERPVYDIALLKLKDSIIFSDRVRPICLSMKPFFERPGGVAMVIGWGVMDKGGNTTRRLKEAMVPIRSPVECAKILRKQMYALGSYSICAGGYPEEDSCEGDSGGPLQIKDDCGRWNLLGLVSWGVGCGEHIPGVYTRMSKFIKWVLNNTMDSMSCDAVNVPRIEPNLKECGLPAFRYMKTGIPVKILEIPWLVDIYHGSTFLGTGVLVNDTMILTTTSVIDPWGVSMKFLQLKVHLGYAPANKNASDFLFERATVKQVIFHSFADHRFDLCLLQLGLPMTDSLMKFHPICFSHFKFLNEVDDEILIAAYIGGSHHSYKFAKGRIQKFSSCNSGGFYANRSLCVSQFSQNYVPIPTDSRLDQNCELEKGAVVMAFVANRYYLIGLSSITETCQSPRVLYDINWAVPWITSISTMLDIA</sequence>
<dbReference type="AlphaFoldDB" id="A0A8X6GND9"/>
<dbReference type="InterPro" id="IPR033116">
    <property type="entry name" value="TRYPSIN_SER"/>
</dbReference>
<dbReference type="PROSITE" id="PS00135">
    <property type="entry name" value="TRYPSIN_SER"/>
    <property type="match status" value="1"/>
</dbReference>
<dbReference type="OrthoDB" id="6426365at2759"/>
<comment type="caution">
    <text evidence="5">The sequence shown here is derived from an EMBL/GenBank/DDBJ whole genome shotgun (WGS) entry which is preliminary data.</text>
</comment>
<evidence type="ECO:0000256" key="1">
    <source>
        <dbReference type="ARBA" id="ARBA00023157"/>
    </source>
</evidence>
<dbReference type="InterPro" id="IPR051487">
    <property type="entry name" value="Ser/Thr_Proteases_Immune/Dev"/>
</dbReference>
<reference evidence="5" key="1">
    <citation type="submission" date="2020-07" db="EMBL/GenBank/DDBJ databases">
        <title>Multicomponent nature underlies the extraordinary mechanical properties of spider dragline silk.</title>
        <authorList>
            <person name="Kono N."/>
            <person name="Nakamura H."/>
            <person name="Mori M."/>
            <person name="Yoshida Y."/>
            <person name="Ohtoshi R."/>
            <person name="Malay A.D."/>
            <person name="Moran D.A.P."/>
            <person name="Tomita M."/>
            <person name="Numata K."/>
            <person name="Arakawa K."/>
        </authorList>
    </citation>
    <scope>NUCLEOTIDE SEQUENCE</scope>
</reference>
<dbReference type="CDD" id="cd00190">
    <property type="entry name" value="Tryp_SPc"/>
    <property type="match status" value="1"/>
</dbReference>
<protein>
    <submittedName>
        <fullName evidence="5">Plasma kallikrein</fullName>
    </submittedName>
</protein>
<gene>
    <name evidence="5" type="primary">Klkb1</name>
    <name evidence="5" type="ORF">TNCT_282041</name>
</gene>
<evidence type="ECO:0000259" key="4">
    <source>
        <dbReference type="PROSITE" id="PS50240"/>
    </source>
</evidence>
<dbReference type="PANTHER" id="PTHR24256">
    <property type="entry name" value="TRYPTASE-RELATED"/>
    <property type="match status" value="1"/>
</dbReference>
<organism evidence="5 6">
    <name type="scientific">Trichonephila clavata</name>
    <name type="common">Joro spider</name>
    <name type="synonym">Nephila clavata</name>
    <dbReference type="NCBI Taxonomy" id="2740835"/>
    <lineage>
        <taxon>Eukaryota</taxon>
        <taxon>Metazoa</taxon>
        <taxon>Ecdysozoa</taxon>
        <taxon>Arthropoda</taxon>
        <taxon>Chelicerata</taxon>
        <taxon>Arachnida</taxon>
        <taxon>Araneae</taxon>
        <taxon>Araneomorphae</taxon>
        <taxon>Entelegynae</taxon>
        <taxon>Araneoidea</taxon>
        <taxon>Nephilidae</taxon>
        <taxon>Trichonephila</taxon>
    </lineage>
</organism>
<dbReference type="SMART" id="SM00020">
    <property type="entry name" value="Tryp_SPc"/>
    <property type="match status" value="1"/>
</dbReference>
<dbReference type="InterPro" id="IPR001254">
    <property type="entry name" value="Trypsin_dom"/>
</dbReference>
<keyword evidence="6" id="KW-1185">Reference proteome</keyword>
<evidence type="ECO:0000313" key="5">
    <source>
        <dbReference type="EMBL" id="GFR06629.1"/>
    </source>
</evidence>
<dbReference type="GO" id="GO:0004252">
    <property type="term" value="F:serine-type endopeptidase activity"/>
    <property type="evidence" value="ECO:0007669"/>
    <property type="project" value="InterPro"/>
</dbReference>
<dbReference type="InterPro" id="IPR001314">
    <property type="entry name" value="Peptidase_S1A"/>
</dbReference>
<dbReference type="InterPro" id="IPR043504">
    <property type="entry name" value="Peptidase_S1_PA_chymotrypsin"/>
</dbReference>
<dbReference type="SUPFAM" id="SSF50494">
    <property type="entry name" value="Trypsin-like serine proteases"/>
    <property type="match status" value="2"/>
</dbReference>
<dbReference type="EMBL" id="BMAO01006167">
    <property type="protein sequence ID" value="GFR06629.1"/>
    <property type="molecule type" value="Genomic_DNA"/>
</dbReference>
<dbReference type="GO" id="GO:0006508">
    <property type="term" value="P:proteolysis"/>
    <property type="evidence" value="ECO:0007669"/>
    <property type="project" value="InterPro"/>
</dbReference>
<accession>A0A8X6GND9</accession>
<dbReference type="Pfam" id="PF00089">
    <property type="entry name" value="Trypsin"/>
    <property type="match status" value="1"/>
</dbReference>
<dbReference type="PROSITE" id="PS50240">
    <property type="entry name" value="TRYPSIN_DOM"/>
    <property type="match status" value="1"/>
</dbReference>
<name>A0A8X6GND9_TRICU</name>
<evidence type="ECO:0000256" key="2">
    <source>
        <dbReference type="ARBA" id="ARBA00024195"/>
    </source>
</evidence>
<keyword evidence="1" id="KW-1015">Disulfide bond</keyword>
<dbReference type="PRINTS" id="PR00722">
    <property type="entry name" value="CHYMOTRYPSIN"/>
</dbReference>